<dbReference type="NCBIfam" id="TIGR00732">
    <property type="entry name" value="dprA"/>
    <property type="match status" value="1"/>
</dbReference>
<dbReference type="PANTHER" id="PTHR43022:SF1">
    <property type="entry name" value="PROTEIN SMF"/>
    <property type="match status" value="1"/>
</dbReference>
<evidence type="ECO:0000313" key="4">
    <source>
        <dbReference type="Proteomes" id="UP000252585"/>
    </source>
</evidence>
<accession>A0A368XTB6</accession>
<evidence type="ECO:0000313" key="3">
    <source>
        <dbReference type="EMBL" id="RCW70729.1"/>
    </source>
</evidence>
<dbReference type="Proteomes" id="UP000252585">
    <property type="component" value="Unassembled WGS sequence"/>
</dbReference>
<dbReference type="InterPro" id="IPR003488">
    <property type="entry name" value="DprA"/>
</dbReference>
<feature type="domain" description="Smf/DprA SLOG" evidence="2">
    <location>
        <begin position="79"/>
        <end position="286"/>
    </location>
</feature>
<gene>
    <name evidence="3" type="ORF">DFR57_106126</name>
</gene>
<dbReference type="Gene3D" id="3.40.50.450">
    <property type="match status" value="1"/>
</dbReference>
<proteinExistence type="inferred from homology"/>
<name>A0A368XTB6_9BACI</name>
<protein>
    <submittedName>
        <fullName evidence="3">DNA processing protein</fullName>
    </submittedName>
</protein>
<dbReference type="Pfam" id="PF02481">
    <property type="entry name" value="DNA_processg_A"/>
    <property type="match status" value="1"/>
</dbReference>
<dbReference type="RefSeq" id="WP_170132945.1">
    <property type="nucleotide sequence ID" value="NZ_QPJJ01000006.1"/>
</dbReference>
<dbReference type="InterPro" id="IPR057666">
    <property type="entry name" value="DrpA_SLOG"/>
</dbReference>
<organism evidence="3 4">
    <name type="scientific">Saliterribacillus persicus</name>
    <dbReference type="NCBI Taxonomy" id="930114"/>
    <lineage>
        <taxon>Bacteria</taxon>
        <taxon>Bacillati</taxon>
        <taxon>Bacillota</taxon>
        <taxon>Bacilli</taxon>
        <taxon>Bacillales</taxon>
        <taxon>Bacillaceae</taxon>
        <taxon>Saliterribacillus</taxon>
    </lineage>
</organism>
<comment type="similarity">
    <text evidence="1">Belongs to the DprA/Smf family.</text>
</comment>
<evidence type="ECO:0000256" key="1">
    <source>
        <dbReference type="ARBA" id="ARBA00006525"/>
    </source>
</evidence>
<dbReference type="AlphaFoldDB" id="A0A368XTB6"/>
<dbReference type="PANTHER" id="PTHR43022">
    <property type="entry name" value="PROTEIN SMF"/>
    <property type="match status" value="1"/>
</dbReference>
<dbReference type="SUPFAM" id="SSF102405">
    <property type="entry name" value="MCP/YpsA-like"/>
    <property type="match status" value="1"/>
</dbReference>
<dbReference type="EMBL" id="QPJJ01000006">
    <property type="protein sequence ID" value="RCW70729.1"/>
    <property type="molecule type" value="Genomic_DNA"/>
</dbReference>
<dbReference type="GO" id="GO:0009294">
    <property type="term" value="P:DNA-mediated transformation"/>
    <property type="evidence" value="ECO:0007669"/>
    <property type="project" value="InterPro"/>
</dbReference>
<evidence type="ECO:0000259" key="2">
    <source>
        <dbReference type="Pfam" id="PF02481"/>
    </source>
</evidence>
<reference evidence="3 4" key="1">
    <citation type="submission" date="2018-07" db="EMBL/GenBank/DDBJ databases">
        <title>Genomic Encyclopedia of Type Strains, Phase IV (KMG-IV): sequencing the most valuable type-strain genomes for metagenomic binning, comparative biology and taxonomic classification.</title>
        <authorList>
            <person name="Goeker M."/>
        </authorList>
    </citation>
    <scope>NUCLEOTIDE SEQUENCE [LARGE SCALE GENOMIC DNA]</scope>
    <source>
        <strain evidence="3 4">DSM 27696</strain>
    </source>
</reference>
<comment type="caution">
    <text evidence="3">The sequence shown here is derived from an EMBL/GenBank/DDBJ whole genome shotgun (WGS) entry which is preliminary data.</text>
</comment>
<sequence>MNKIKSRLIHLYRCRYIGRSTLKKLFLIDPTLQSIYDWDTLAWRSHLNFSLKQSIAIQEDLKSPLLIEEVQRDQKNYNVITILDNNYPATLYNIPDPPLVLYLKGNPQLLTHNSLSIIGTRFPSKFALPIMRKLIPPLVENNLTIVSGMARGVDGLAHEITMKTGGNTIAIIASGINYVYPPEHKELCTQLEMDHLVISEYSPNTPPRRFQFPERNRLISGLSFGTLIIEAKERSGSLITVEQALDQGREVFAVPGALHMETSKGCNRMIQEGATLVQNSLDILLEWESRKYSWEQFLIESDTERKRKVKDLFDKMQESI</sequence>
<keyword evidence="4" id="KW-1185">Reference proteome</keyword>